<dbReference type="Gene3D" id="3.30.2350.10">
    <property type="entry name" value="Pseudouridine synthase"/>
    <property type="match status" value="1"/>
</dbReference>
<dbReference type="PANTHER" id="PTHR23127">
    <property type="entry name" value="CENTROMERE/MICROTUBULE BINDING PROTEIN CBF5"/>
    <property type="match status" value="1"/>
</dbReference>
<feature type="compositionally biased region" description="Basic and acidic residues" evidence="5">
    <location>
        <begin position="451"/>
        <end position="460"/>
    </location>
</feature>
<feature type="compositionally biased region" description="Basic and acidic residues" evidence="5">
    <location>
        <begin position="545"/>
        <end position="557"/>
    </location>
</feature>
<keyword evidence="8" id="KW-1185">Reference proteome</keyword>
<name>A0A9Q1QF58_9CARY</name>
<evidence type="ECO:0000256" key="4">
    <source>
        <dbReference type="RuleBase" id="RU003616"/>
    </source>
</evidence>
<dbReference type="PROSITE" id="PS01031">
    <property type="entry name" value="SHSP"/>
    <property type="match status" value="1"/>
</dbReference>
<dbReference type="GO" id="GO:0000495">
    <property type="term" value="P:box H/ACA sno(s)RNA 3'-end processing"/>
    <property type="evidence" value="ECO:0007669"/>
    <property type="project" value="TreeGrafter"/>
</dbReference>
<dbReference type="InterPro" id="IPR036974">
    <property type="entry name" value="PUA_sf"/>
</dbReference>
<dbReference type="GO" id="GO:0031429">
    <property type="term" value="C:box H/ACA snoRNP complex"/>
    <property type="evidence" value="ECO:0007669"/>
    <property type="project" value="TreeGrafter"/>
</dbReference>
<feature type="region of interest" description="Disordered" evidence="5">
    <location>
        <begin position="451"/>
        <end position="487"/>
    </location>
</feature>
<dbReference type="InterPro" id="IPR002068">
    <property type="entry name" value="A-crystallin/Hsp20_dom"/>
</dbReference>
<dbReference type="CDD" id="cd21148">
    <property type="entry name" value="PUA_Cbf5"/>
    <property type="match status" value="1"/>
</dbReference>
<feature type="compositionally biased region" description="Basic and acidic residues" evidence="5">
    <location>
        <begin position="22"/>
        <end position="31"/>
    </location>
</feature>
<dbReference type="EMBL" id="JAKOGI010000205">
    <property type="protein sequence ID" value="KAJ8439887.1"/>
    <property type="molecule type" value="Genomic_DNA"/>
</dbReference>
<comment type="similarity">
    <text evidence="1">Belongs to the pseudouridine synthase TruB family.</text>
</comment>
<keyword evidence="2" id="KW-0413">Isomerase</keyword>
<dbReference type="FunFam" id="3.30.2350.10:FF:000001">
    <property type="entry name" value="H/ACA ribonucleoprotein complex subunit CBF5"/>
    <property type="match status" value="1"/>
</dbReference>
<dbReference type="SMART" id="SM00359">
    <property type="entry name" value="PUA"/>
    <property type="match status" value="1"/>
</dbReference>
<dbReference type="Proteomes" id="UP001153076">
    <property type="component" value="Unassembled WGS sequence"/>
</dbReference>
<feature type="region of interest" description="Disordered" evidence="5">
    <location>
        <begin position="1"/>
        <end position="53"/>
    </location>
</feature>
<dbReference type="GO" id="GO:0009982">
    <property type="term" value="F:pseudouridine synthase activity"/>
    <property type="evidence" value="ECO:0007669"/>
    <property type="project" value="InterPro"/>
</dbReference>
<dbReference type="InterPro" id="IPR002501">
    <property type="entry name" value="PsdUridine_synth_N"/>
</dbReference>
<evidence type="ECO:0000256" key="5">
    <source>
        <dbReference type="SAM" id="MobiDB-lite"/>
    </source>
</evidence>
<dbReference type="Pfam" id="PF01472">
    <property type="entry name" value="PUA"/>
    <property type="match status" value="1"/>
</dbReference>
<dbReference type="InterPro" id="IPR002478">
    <property type="entry name" value="PUA"/>
</dbReference>
<comment type="caution">
    <text evidence="7">The sequence shown here is derived from an EMBL/GenBank/DDBJ whole genome shotgun (WGS) entry which is preliminary data.</text>
</comment>
<dbReference type="Pfam" id="PF01509">
    <property type="entry name" value="TruB_N"/>
    <property type="match status" value="1"/>
</dbReference>
<evidence type="ECO:0000256" key="1">
    <source>
        <dbReference type="ARBA" id="ARBA00008999"/>
    </source>
</evidence>
<dbReference type="CDD" id="cd06472">
    <property type="entry name" value="ACD_ScHsp26_like"/>
    <property type="match status" value="1"/>
</dbReference>
<dbReference type="Gene3D" id="2.60.40.790">
    <property type="match status" value="1"/>
</dbReference>
<dbReference type="Pfam" id="PF08068">
    <property type="entry name" value="DKCLD"/>
    <property type="match status" value="1"/>
</dbReference>
<dbReference type="InterPro" id="IPR004802">
    <property type="entry name" value="tRNA_PsdUridine_synth_B_fam"/>
</dbReference>
<dbReference type="SMART" id="SM01136">
    <property type="entry name" value="DKCLD"/>
    <property type="match status" value="1"/>
</dbReference>
<dbReference type="NCBIfam" id="TIGR00425">
    <property type="entry name" value="CBF5"/>
    <property type="match status" value="1"/>
</dbReference>
<dbReference type="GO" id="GO:0003723">
    <property type="term" value="F:RNA binding"/>
    <property type="evidence" value="ECO:0007669"/>
    <property type="project" value="InterPro"/>
</dbReference>
<dbReference type="CDD" id="cd02572">
    <property type="entry name" value="PseudoU_synth_hDyskerin"/>
    <property type="match status" value="1"/>
</dbReference>
<dbReference type="Gene3D" id="2.30.130.10">
    <property type="entry name" value="PUA domain"/>
    <property type="match status" value="1"/>
</dbReference>
<accession>A0A9Q1QF58</accession>
<dbReference type="InterPro" id="IPR004521">
    <property type="entry name" value="Uncharacterised_CHP00451"/>
</dbReference>
<dbReference type="InterPro" id="IPR032819">
    <property type="entry name" value="TruB_C"/>
</dbReference>
<feature type="region of interest" description="Disordered" evidence="5">
    <location>
        <begin position="507"/>
        <end position="597"/>
    </location>
</feature>
<dbReference type="InterPro" id="IPR015947">
    <property type="entry name" value="PUA-like_sf"/>
</dbReference>
<evidence type="ECO:0000256" key="2">
    <source>
        <dbReference type="ARBA" id="ARBA00023235"/>
    </source>
</evidence>
<dbReference type="InterPro" id="IPR020103">
    <property type="entry name" value="PsdUridine_synth_cat_dom_sf"/>
</dbReference>
<dbReference type="SUPFAM" id="SSF55120">
    <property type="entry name" value="Pseudouridine synthase"/>
    <property type="match status" value="1"/>
</dbReference>
<dbReference type="AlphaFoldDB" id="A0A9Q1QF58"/>
<dbReference type="InterPro" id="IPR012960">
    <property type="entry name" value="Dyskerin-like"/>
</dbReference>
<dbReference type="Pfam" id="PF00011">
    <property type="entry name" value="HSP20"/>
    <property type="match status" value="1"/>
</dbReference>
<feature type="compositionally biased region" description="Polar residues" evidence="5">
    <location>
        <begin position="32"/>
        <end position="45"/>
    </location>
</feature>
<organism evidence="7 8">
    <name type="scientific">Carnegiea gigantea</name>
    <dbReference type="NCBI Taxonomy" id="171969"/>
    <lineage>
        <taxon>Eukaryota</taxon>
        <taxon>Viridiplantae</taxon>
        <taxon>Streptophyta</taxon>
        <taxon>Embryophyta</taxon>
        <taxon>Tracheophyta</taxon>
        <taxon>Spermatophyta</taxon>
        <taxon>Magnoliopsida</taxon>
        <taxon>eudicotyledons</taxon>
        <taxon>Gunneridae</taxon>
        <taxon>Pentapetalae</taxon>
        <taxon>Caryophyllales</taxon>
        <taxon>Cactineae</taxon>
        <taxon>Cactaceae</taxon>
        <taxon>Cactoideae</taxon>
        <taxon>Echinocereeae</taxon>
        <taxon>Carnegiea</taxon>
    </lineage>
</organism>
<dbReference type="PROSITE" id="PS50890">
    <property type="entry name" value="PUA"/>
    <property type="match status" value="1"/>
</dbReference>
<dbReference type="GO" id="GO:0031118">
    <property type="term" value="P:rRNA pseudouridine synthesis"/>
    <property type="evidence" value="ECO:0007669"/>
    <property type="project" value="TreeGrafter"/>
</dbReference>
<evidence type="ECO:0000313" key="7">
    <source>
        <dbReference type="EMBL" id="KAJ8439887.1"/>
    </source>
</evidence>
<dbReference type="SUPFAM" id="SSF49764">
    <property type="entry name" value="HSP20-like chaperones"/>
    <property type="match status" value="1"/>
</dbReference>
<dbReference type="GO" id="GO:1990481">
    <property type="term" value="P:mRNA pseudouridine synthesis"/>
    <property type="evidence" value="ECO:0007669"/>
    <property type="project" value="TreeGrafter"/>
</dbReference>
<reference evidence="7" key="1">
    <citation type="submission" date="2022-04" db="EMBL/GenBank/DDBJ databases">
        <title>Carnegiea gigantea Genome sequencing and assembly v2.</title>
        <authorList>
            <person name="Copetti D."/>
            <person name="Sanderson M.J."/>
            <person name="Burquez A."/>
            <person name="Wojciechowski M.F."/>
        </authorList>
    </citation>
    <scope>NUCLEOTIDE SEQUENCE</scope>
    <source>
        <strain evidence="7">SGP5-SGP5p</strain>
        <tissue evidence="7">Aerial part</tissue>
    </source>
</reference>
<dbReference type="GO" id="GO:0031120">
    <property type="term" value="P:snRNA pseudouridine synthesis"/>
    <property type="evidence" value="ECO:0007669"/>
    <property type="project" value="TreeGrafter"/>
</dbReference>
<feature type="domain" description="SHSP" evidence="6">
    <location>
        <begin position="643"/>
        <end position="756"/>
    </location>
</feature>
<evidence type="ECO:0000313" key="8">
    <source>
        <dbReference type="Proteomes" id="UP001153076"/>
    </source>
</evidence>
<dbReference type="PANTHER" id="PTHR23127:SF0">
    <property type="entry name" value="H_ACA RIBONUCLEOPROTEIN COMPLEX SUBUNIT DKC1"/>
    <property type="match status" value="1"/>
</dbReference>
<dbReference type="NCBIfam" id="TIGR00451">
    <property type="entry name" value="unchar_dom_2"/>
    <property type="match status" value="1"/>
</dbReference>
<evidence type="ECO:0000256" key="3">
    <source>
        <dbReference type="PROSITE-ProRule" id="PRU00285"/>
    </source>
</evidence>
<comment type="similarity">
    <text evidence="3 4">Belongs to the small heat shock protein (HSP20) family.</text>
</comment>
<protein>
    <recommendedName>
        <fullName evidence="6">SHSP domain-containing protein</fullName>
    </recommendedName>
</protein>
<feature type="compositionally biased region" description="Basic residues" evidence="5">
    <location>
        <begin position="12"/>
        <end position="21"/>
    </location>
</feature>
<dbReference type="OrthoDB" id="10250002at2759"/>
<sequence>MADVESAIPRSDKKKKKKSKSKGGEDNEIDTKPTQNDTTPSQNDTDYLIKPQNFTPSIDTSQWPILLKNYDKLNVRTGHYTPLPSGHSPLKRPLTEYIRYGVLNLDKPANPSSHEVVAWIKRILRVEKTGHSGTLDPKVTGNLIVCIERATRLVKSQQGAGKEYVCVARLHSAVPDVAKVARALETLTGAVFQRPPLISAVKRQLRIRTIYESKLLEYDPDRHLVVFWISCEAGTYVRTLCVHLGLLLGVGGHMQELRRVRSGILGEKDNMVTMHDVMDAQWMYDNYRDESYLRRVIMPLEVLLTSYKRLVVKDSAVNAICYGAKLMIPGLLRFENDIEVGEEVVLMTTKGEAIALGIAEMTTAVMATCDHGVVAKIKRVIMDRDTYPRKWGLGPRAAMKKKLIAEGKLDKHGKPNENTPAEWLRNVVLPTGGDSMIASMAASTEPVKIEGKVVEEEEKKEKKHKRKLEEVDASPAGDGAKKVKVEEEVIEVKEKVKKVKDAVKEEVVIEKKEKKKKKKKDAEDGEVASDLEKSPKKEKKKKDKKEKAESSDEEKSEKKKKKKKTKDVENGDGDDLPAADAEDGSRSGGGFRDPEFSVPLPHPSTLFFPFFLFSYPLEPSPRQFQEFGKMAMIPAINEPSVREDPAFMHPKIDWRETQDAHIFKVDVPGLTKEEVKVGVEDGRILRISGERTPEKVDKDDKWHRAERSVGKFFRRFRLLENAKMDQVKATLESGVLTVVIPKEKKEHKVKTIPVSG</sequence>
<feature type="compositionally biased region" description="Acidic residues" evidence="5">
    <location>
        <begin position="570"/>
        <end position="582"/>
    </location>
</feature>
<dbReference type="NCBIfam" id="NF003280">
    <property type="entry name" value="PRK04270.1"/>
    <property type="match status" value="1"/>
</dbReference>
<proteinExistence type="inferred from homology"/>
<evidence type="ECO:0000259" key="6">
    <source>
        <dbReference type="PROSITE" id="PS01031"/>
    </source>
</evidence>
<dbReference type="SUPFAM" id="SSF88697">
    <property type="entry name" value="PUA domain-like"/>
    <property type="match status" value="1"/>
</dbReference>
<dbReference type="Pfam" id="PF16198">
    <property type="entry name" value="TruB_C_2"/>
    <property type="match status" value="1"/>
</dbReference>
<gene>
    <name evidence="7" type="ORF">Cgig2_003953</name>
</gene>
<dbReference type="InterPro" id="IPR008978">
    <property type="entry name" value="HSP20-like_chaperone"/>
</dbReference>